<dbReference type="EMBL" id="KZ819969">
    <property type="protein sequence ID" value="PWN50094.1"/>
    <property type="molecule type" value="Genomic_DNA"/>
</dbReference>
<accession>A0ACD0NWJ8</accession>
<dbReference type="Proteomes" id="UP000245626">
    <property type="component" value="Unassembled WGS sequence"/>
</dbReference>
<sequence length="1533" mass="162821">MAEALIYDDSPMAEYLEETGADEQALLELSARMPPPPPRSPSVSSLSTRNSKRFSSSSASSANLLSNERSPALPTSPSEYRSSFESPRDAVRLPPQIKCDSDGKRKSNPGSSASRSPRIRTRKERKKSVEPPTSASPHHDKSIRDRKGEPLEWLSHFVRDLGAAMRGITMDVFLPLLIAATQSVWATVISGTTLADEPGQGSGSPIQPPVGLLLRKDSGSATKPGGFSERFKFIVCTSFLLTPSLSISFYDSEPPAPEPAEDPPSSTALQIPGPDPVPIRVHSNVTFGHASKPVAQHGPTRSPLPSLNPDGATIRNGALLSVALLAILSRTWDLWFRCSLAIAALAWSMILLLNLSETDETVSFELSHRPRLDALPYLRFGIANHESERREKKRMQREAIREAKTLVKAAQSLDVAVNKAINAVQEVELVSRGYKISHPLPPISRIEASGSTAWPSNQSASPPRARASMMPVINEQGARLSRSSSTGASMGSNGKHAQRPISTSVPMAGRASSAFSGELLDGEWNRRGTTSAAAAHDSIEPPRRLIPLRQLISSTLEEVGAVCREATAELEPFTDRDELNLLKDMYSLESAGASITGTDTELYEPVGSPREAPRSPRRKGRSSLDELFAAGAYAGKRTSWTATTPRNFGSKRQSIDSSFGGSRFALDERNDAPLSSISSPPGRKRLSLLSDGASTPASVLDRAQAPASAPAKRESFSLDPSLRSPRIQYVSDKTGITGPNESAVSKRLSYASTGSGSGSISARSPFSLQAQIAAVGTNTTPSRSGSPSMSAALRRSDSRKRSSVLGPSSLFQNETLSQKDEAPDPQSLLGLKHSFESAHSVRRSTLCHLLALDFSMKDPVRLGGQIEVGLERHWELVIEWMRKLSNNFGQREGSIQACLKREMGTNLGESGRDTTTKKVDDLLPPALAEGINTSGASGLEGHLGLQDRFNVMAILLRSVQAKLRSCCEDIRVKPPLPLHGTTSDASEEQARADTILPDTGATLKAENLERVFEGIREDLLALSAEWEAGLKILRKERGRVPSPSVAATADEITASNLSRDLESPLEAEEDEEARDKARDRAVFEAGDGGADVIEADGETEEGSIDNDLAALLLRSTSPKHLPPPGLEQVFESIAGLAGSIDFGRSGGKPSREERIKEARRKREEAESAATEARARAKATGPDANMVVELKDVIRSRKSLQQPPQPPPPPAVRSALGGDGRGGLGSPLDLGVNSLNGAFDGAPLLSADAKMTGVALTQATARETTGVAIAPESNSPPDAYRLSSLTPSSAQGSPPSIASCGPRAIDWYTEAISPLQDVGVISCNDRGSSTSSRQTSQYVYTGRPGYPTRRTSSIESPSSTPLSPGSVGDSDGFEIGSKIRPNDLYRDRARAKSTNSSSKALAAASIKESLSLSPSFSSSSSSSSIRSPILEVDEGWQERGTFSAKFSPPNGSGESKNRTEASGLPSLIHSSSSSSLNGGMVTSKGGGGGGGRDRVKSSSSLSSLKHMLSSVGSRSRSGSTVGGGGGKEPVPVKV</sequence>
<evidence type="ECO:0000313" key="1">
    <source>
        <dbReference type="EMBL" id="PWN50094.1"/>
    </source>
</evidence>
<evidence type="ECO:0000313" key="2">
    <source>
        <dbReference type="Proteomes" id="UP000245626"/>
    </source>
</evidence>
<proteinExistence type="predicted"/>
<organism evidence="1 2">
    <name type="scientific">Violaceomyces palustris</name>
    <dbReference type="NCBI Taxonomy" id="1673888"/>
    <lineage>
        <taxon>Eukaryota</taxon>
        <taxon>Fungi</taxon>
        <taxon>Dikarya</taxon>
        <taxon>Basidiomycota</taxon>
        <taxon>Ustilaginomycotina</taxon>
        <taxon>Ustilaginomycetes</taxon>
        <taxon>Violaceomycetales</taxon>
        <taxon>Violaceomycetaceae</taxon>
        <taxon>Violaceomyces</taxon>
    </lineage>
</organism>
<reference evidence="1 2" key="1">
    <citation type="journal article" date="2018" name="Mol. Biol. Evol.">
        <title>Broad Genomic Sampling Reveals a Smut Pathogenic Ancestry of the Fungal Clade Ustilaginomycotina.</title>
        <authorList>
            <person name="Kijpornyongpan T."/>
            <person name="Mondo S.J."/>
            <person name="Barry K."/>
            <person name="Sandor L."/>
            <person name="Lee J."/>
            <person name="Lipzen A."/>
            <person name="Pangilinan J."/>
            <person name="LaButti K."/>
            <person name="Hainaut M."/>
            <person name="Henrissat B."/>
            <person name="Grigoriev I.V."/>
            <person name="Spatafora J.W."/>
            <person name="Aime M.C."/>
        </authorList>
    </citation>
    <scope>NUCLEOTIDE SEQUENCE [LARGE SCALE GENOMIC DNA]</scope>
    <source>
        <strain evidence="1 2">SA 807</strain>
    </source>
</reference>
<gene>
    <name evidence="1" type="ORF">IE53DRAFT_380024</name>
</gene>
<protein>
    <submittedName>
        <fullName evidence="1">Uncharacterized protein</fullName>
    </submittedName>
</protein>
<name>A0ACD0NWJ8_9BASI</name>
<keyword evidence="2" id="KW-1185">Reference proteome</keyword>